<evidence type="ECO:0000256" key="4">
    <source>
        <dbReference type="ARBA" id="ARBA00022553"/>
    </source>
</evidence>
<accession>A0A081BN91</accession>
<dbReference type="SUPFAM" id="SSF47384">
    <property type="entry name" value="Homodimeric domain of signal transducing histidine kinase"/>
    <property type="match status" value="1"/>
</dbReference>
<organism evidence="18">
    <name type="scientific">Candidatus Moduliflexus flocculans</name>
    <dbReference type="NCBI Taxonomy" id="1499966"/>
    <lineage>
        <taxon>Bacteria</taxon>
        <taxon>Candidatus Moduliflexota</taxon>
        <taxon>Candidatus Moduliflexia</taxon>
        <taxon>Candidatus Moduliflexales</taxon>
        <taxon>Candidatus Moduliflexaceae</taxon>
    </lineage>
</organism>
<dbReference type="InterPro" id="IPR000014">
    <property type="entry name" value="PAS"/>
</dbReference>
<dbReference type="Gene3D" id="1.10.287.130">
    <property type="match status" value="1"/>
</dbReference>
<evidence type="ECO:0000313" key="18">
    <source>
        <dbReference type="EMBL" id="GAK51857.1"/>
    </source>
</evidence>
<dbReference type="PANTHER" id="PTHR42878">
    <property type="entry name" value="TWO-COMPONENT HISTIDINE KINASE"/>
    <property type="match status" value="1"/>
</dbReference>
<evidence type="ECO:0000256" key="14">
    <source>
        <dbReference type="SAM" id="Phobius"/>
    </source>
</evidence>
<protein>
    <recommendedName>
        <fullName evidence="3">histidine kinase</fullName>
        <ecNumber evidence="3">2.7.13.3</ecNumber>
    </recommendedName>
</protein>
<evidence type="ECO:0000256" key="3">
    <source>
        <dbReference type="ARBA" id="ARBA00012438"/>
    </source>
</evidence>
<dbReference type="Pfam" id="PF08447">
    <property type="entry name" value="PAS_3"/>
    <property type="match status" value="1"/>
</dbReference>
<evidence type="ECO:0000256" key="11">
    <source>
        <dbReference type="ARBA" id="ARBA00023012"/>
    </source>
</evidence>
<keyword evidence="6 14" id="KW-0812">Transmembrane</keyword>
<keyword evidence="13" id="KW-0175">Coiled coil</keyword>
<dbReference type="STRING" id="1499966.U14_03103"/>
<dbReference type="GO" id="GO:0007234">
    <property type="term" value="P:osmosensory signaling via phosphorelay pathway"/>
    <property type="evidence" value="ECO:0007669"/>
    <property type="project" value="TreeGrafter"/>
</dbReference>
<dbReference type="PANTHER" id="PTHR42878:SF7">
    <property type="entry name" value="SENSOR HISTIDINE KINASE GLRK"/>
    <property type="match status" value="1"/>
</dbReference>
<keyword evidence="5" id="KW-0808">Transferase</keyword>
<feature type="transmembrane region" description="Helical" evidence="14">
    <location>
        <begin position="169"/>
        <end position="193"/>
    </location>
</feature>
<dbReference type="GO" id="GO:0005524">
    <property type="term" value="F:ATP binding"/>
    <property type="evidence" value="ECO:0007669"/>
    <property type="project" value="UniProtKB-KW"/>
</dbReference>
<dbReference type="Gene3D" id="3.30.565.10">
    <property type="entry name" value="Histidine kinase-like ATPase, C-terminal domain"/>
    <property type="match status" value="1"/>
</dbReference>
<comment type="subcellular location">
    <subcellularLocation>
        <location evidence="2">Membrane</location>
        <topology evidence="2">Multi-pass membrane protein</topology>
    </subcellularLocation>
</comment>
<feature type="coiled-coil region" evidence="13">
    <location>
        <begin position="249"/>
        <end position="276"/>
    </location>
</feature>
<keyword evidence="10 14" id="KW-1133">Transmembrane helix</keyword>
<dbReference type="Pfam" id="PF02518">
    <property type="entry name" value="HATPase_c"/>
    <property type="match status" value="1"/>
</dbReference>
<dbReference type="Gene3D" id="3.30.450.20">
    <property type="entry name" value="PAS domain"/>
    <property type="match status" value="1"/>
</dbReference>
<dbReference type="PROSITE" id="PS50109">
    <property type="entry name" value="HIS_KIN"/>
    <property type="match status" value="1"/>
</dbReference>
<evidence type="ECO:0000256" key="13">
    <source>
        <dbReference type="SAM" id="Coils"/>
    </source>
</evidence>
<evidence type="ECO:0000313" key="19">
    <source>
        <dbReference type="Proteomes" id="UP000030700"/>
    </source>
</evidence>
<keyword evidence="8 18" id="KW-0418">Kinase</keyword>
<dbReference type="InterPro" id="IPR050351">
    <property type="entry name" value="BphY/WalK/GraS-like"/>
</dbReference>
<dbReference type="PRINTS" id="PR00344">
    <property type="entry name" value="BCTRLSENSOR"/>
</dbReference>
<evidence type="ECO:0000256" key="9">
    <source>
        <dbReference type="ARBA" id="ARBA00022840"/>
    </source>
</evidence>
<dbReference type="NCBIfam" id="TIGR00229">
    <property type="entry name" value="sensory_box"/>
    <property type="match status" value="1"/>
</dbReference>
<feature type="transmembrane region" description="Helical" evidence="14">
    <location>
        <begin position="12"/>
        <end position="32"/>
    </location>
</feature>
<keyword evidence="11" id="KW-0902">Two-component regulatory system</keyword>
<dbReference type="SUPFAM" id="SSF55874">
    <property type="entry name" value="ATPase domain of HSP90 chaperone/DNA topoisomerase II/histidine kinase"/>
    <property type="match status" value="1"/>
</dbReference>
<evidence type="ECO:0000256" key="7">
    <source>
        <dbReference type="ARBA" id="ARBA00022741"/>
    </source>
</evidence>
<evidence type="ECO:0000256" key="2">
    <source>
        <dbReference type="ARBA" id="ARBA00004141"/>
    </source>
</evidence>
<dbReference type="InterPro" id="IPR036890">
    <property type="entry name" value="HATPase_C_sf"/>
</dbReference>
<evidence type="ECO:0000259" key="17">
    <source>
        <dbReference type="PROSITE" id="PS50885"/>
    </source>
</evidence>
<gene>
    <name evidence="18" type="ORF">U14_03103</name>
</gene>
<keyword evidence="12 14" id="KW-0472">Membrane</keyword>
<feature type="domain" description="PAC" evidence="16">
    <location>
        <begin position="347"/>
        <end position="398"/>
    </location>
</feature>
<dbReference type="SMART" id="SM00387">
    <property type="entry name" value="HATPase_c"/>
    <property type="match status" value="1"/>
</dbReference>
<dbReference type="GO" id="GO:0000156">
    <property type="term" value="F:phosphorelay response regulator activity"/>
    <property type="evidence" value="ECO:0007669"/>
    <property type="project" value="TreeGrafter"/>
</dbReference>
<feature type="domain" description="HAMP" evidence="17">
    <location>
        <begin position="195"/>
        <end position="247"/>
    </location>
</feature>
<sequence length="650" mass="73480">MKFHTQLRVISMLAVAPLLFVGGFLLISTYMINMATQKIAFLNDGIKEMTAMRAIMFDYTQGATERAESQLLRIEQKLAALFAHEQFQAASERELLGRIENDYQRVQKLFVELEKNNMTLIYGEPEKQIAAREYANILLSQFSILSQNIITQSFQLHDRINHNLIATRNVYNTLLFTMIALFTLMVSVVSFFINTQLKLSVAHLLKIAHQFKSGDMNYVIDSAETNEFQEVYLAFNQMITQIKTSYQSLTAEIEDRKSAEEALRESENLLRTLSNNLPGGLVYQIDSGLDGQQRRFVYISEGVAQLHGLTSAEARQDAMRVYGQIVEEDQRMVAEREARAVIEMTPFQAEARIRMPSGEIRWRLFTSAPRRLPNQHLLWDGVEIDITEHKRAEELLKEHNRLLEEAVQQKQGEMEAMFETLLRQEKLATIGKIAGSIAHELRNPLGAVKQSIYYLKHLAQQQELAMSHPKVLRHLDLVDGELEASARVIADLLDITRMKPPHRQPTDLRALIEDAIQHSLPPEQVRVTLTFEPEPLTIDVDPLQFRQVLLNVLTNAIQALDGTGEIAIHAKQLPEQGETLLEIHDTGVGVAPENIAKVFEPLYTTKTTGTGLGLSICKQIMDSHQGRISLASLPGQGTTVMLAIPGERKP</sequence>
<dbReference type="Gene3D" id="6.10.340.10">
    <property type="match status" value="1"/>
</dbReference>
<dbReference type="EMBL" id="DF820457">
    <property type="protein sequence ID" value="GAK51857.1"/>
    <property type="molecule type" value="Genomic_DNA"/>
</dbReference>
<proteinExistence type="predicted"/>
<dbReference type="HOGENOM" id="CLU_421314_0_0_0"/>
<name>A0A081BN91_9BACT</name>
<evidence type="ECO:0000256" key="8">
    <source>
        <dbReference type="ARBA" id="ARBA00022777"/>
    </source>
</evidence>
<dbReference type="InterPro" id="IPR003594">
    <property type="entry name" value="HATPase_dom"/>
</dbReference>
<evidence type="ECO:0000256" key="6">
    <source>
        <dbReference type="ARBA" id="ARBA00022692"/>
    </source>
</evidence>
<dbReference type="InterPro" id="IPR005467">
    <property type="entry name" value="His_kinase_dom"/>
</dbReference>
<evidence type="ECO:0000256" key="5">
    <source>
        <dbReference type="ARBA" id="ARBA00022679"/>
    </source>
</evidence>
<dbReference type="SUPFAM" id="SSF55785">
    <property type="entry name" value="PYP-like sensor domain (PAS domain)"/>
    <property type="match status" value="1"/>
</dbReference>
<dbReference type="CDD" id="cd00082">
    <property type="entry name" value="HisKA"/>
    <property type="match status" value="1"/>
</dbReference>
<keyword evidence="7" id="KW-0547">Nucleotide-binding</keyword>
<dbReference type="PROSITE" id="PS50885">
    <property type="entry name" value="HAMP"/>
    <property type="match status" value="1"/>
</dbReference>
<keyword evidence="4" id="KW-0597">Phosphoprotein</keyword>
<dbReference type="GO" id="GO:0030295">
    <property type="term" value="F:protein kinase activator activity"/>
    <property type="evidence" value="ECO:0007669"/>
    <property type="project" value="TreeGrafter"/>
</dbReference>
<dbReference type="PROSITE" id="PS50113">
    <property type="entry name" value="PAC"/>
    <property type="match status" value="1"/>
</dbReference>
<keyword evidence="9" id="KW-0067">ATP-binding</keyword>
<evidence type="ECO:0000256" key="1">
    <source>
        <dbReference type="ARBA" id="ARBA00000085"/>
    </source>
</evidence>
<comment type="catalytic activity">
    <reaction evidence="1">
        <text>ATP + protein L-histidine = ADP + protein N-phospho-L-histidine.</text>
        <dbReference type="EC" id="2.7.13.3"/>
    </reaction>
</comment>
<dbReference type="AlphaFoldDB" id="A0A081BN91"/>
<dbReference type="GO" id="GO:0000155">
    <property type="term" value="F:phosphorelay sensor kinase activity"/>
    <property type="evidence" value="ECO:0007669"/>
    <property type="project" value="InterPro"/>
</dbReference>
<dbReference type="EC" id="2.7.13.3" evidence="3"/>
<dbReference type="InterPro" id="IPR036097">
    <property type="entry name" value="HisK_dim/P_sf"/>
</dbReference>
<evidence type="ECO:0000256" key="10">
    <source>
        <dbReference type="ARBA" id="ARBA00022989"/>
    </source>
</evidence>
<keyword evidence="19" id="KW-1185">Reference proteome</keyword>
<dbReference type="InterPro" id="IPR035965">
    <property type="entry name" value="PAS-like_dom_sf"/>
</dbReference>
<dbReference type="GO" id="GO:0016020">
    <property type="term" value="C:membrane"/>
    <property type="evidence" value="ECO:0007669"/>
    <property type="project" value="UniProtKB-SubCell"/>
</dbReference>
<feature type="domain" description="Histidine kinase" evidence="15">
    <location>
        <begin position="436"/>
        <end position="648"/>
    </location>
</feature>
<dbReference type="InterPro" id="IPR000700">
    <property type="entry name" value="PAS-assoc_C"/>
</dbReference>
<evidence type="ECO:0000259" key="16">
    <source>
        <dbReference type="PROSITE" id="PS50113"/>
    </source>
</evidence>
<dbReference type="InterPro" id="IPR004358">
    <property type="entry name" value="Sig_transdc_His_kin-like_C"/>
</dbReference>
<feature type="coiled-coil region" evidence="13">
    <location>
        <begin position="389"/>
        <end position="416"/>
    </location>
</feature>
<dbReference type="InterPro" id="IPR013655">
    <property type="entry name" value="PAS_fold_3"/>
</dbReference>
<dbReference type="InterPro" id="IPR003661">
    <property type="entry name" value="HisK_dim/P_dom"/>
</dbReference>
<evidence type="ECO:0000259" key="15">
    <source>
        <dbReference type="PROSITE" id="PS50109"/>
    </source>
</evidence>
<reference evidence="18" key="1">
    <citation type="journal article" date="2015" name="PeerJ">
        <title>First genomic representation of candidate bacterial phylum KSB3 points to enhanced environmental sensing as a trigger of wastewater bulking.</title>
        <authorList>
            <person name="Sekiguchi Y."/>
            <person name="Ohashi A."/>
            <person name="Parks D.H."/>
            <person name="Yamauchi T."/>
            <person name="Tyson G.W."/>
            <person name="Hugenholtz P."/>
        </authorList>
    </citation>
    <scope>NUCLEOTIDE SEQUENCE [LARGE SCALE GENOMIC DNA]</scope>
</reference>
<dbReference type="InterPro" id="IPR003660">
    <property type="entry name" value="HAMP_dom"/>
</dbReference>
<dbReference type="Proteomes" id="UP000030700">
    <property type="component" value="Unassembled WGS sequence"/>
</dbReference>
<evidence type="ECO:0000256" key="12">
    <source>
        <dbReference type="ARBA" id="ARBA00023136"/>
    </source>
</evidence>